<evidence type="ECO:0000256" key="3">
    <source>
        <dbReference type="ARBA" id="ARBA00022737"/>
    </source>
</evidence>
<dbReference type="Pfam" id="PF18052">
    <property type="entry name" value="Rx_N"/>
    <property type="match status" value="1"/>
</dbReference>
<sequence>MQAFLSNLSKCEEGHDDQTEDWMKQIRDVAYDIEDCIDDFVHSLRPDPRGSGWVTAVRKILYEIRTCISASAEPGTASATRSLGRRRATWGATGYLAAENQDVTRQLVRAQQLVGVNDMPDLKKWIHEDGKREKTGMLSIVGFGGVGKTTIAMDLYTKYGPEF</sequence>
<dbReference type="SUPFAM" id="SSF52540">
    <property type="entry name" value="P-loop containing nucleoside triphosphate hydrolases"/>
    <property type="match status" value="1"/>
</dbReference>
<dbReference type="AlphaFoldDB" id="A0A3L6D9X3"/>
<gene>
    <name evidence="7" type="ORF">Zm00014a_040289</name>
</gene>
<dbReference type="EMBL" id="NCVQ01000010">
    <property type="protein sequence ID" value="PWZ04867.1"/>
    <property type="molecule type" value="Genomic_DNA"/>
</dbReference>
<evidence type="ECO:0000313" key="7">
    <source>
        <dbReference type="EMBL" id="PWZ04867.1"/>
    </source>
</evidence>
<keyword evidence="5" id="KW-0611">Plant defense</keyword>
<dbReference type="Gene3D" id="3.40.50.300">
    <property type="entry name" value="P-loop containing nucleotide triphosphate hydrolases"/>
    <property type="match status" value="1"/>
</dbReference>
<evidence type="ECO:0000256" key="4">
    <source>
        <dbReference type="ARBA" id="ARBA00022741"/>
    </source>
</evidence>
<evidence type="ECO:0000256" key="5">
    <source>
        <dbReference type="ARBA" id="ARBA00022821"/>
    </source>
</evidence>
<evidence type="ECO:0000259" key="6">
    <source>
        <dbReference type="Pfam" id="PF18052"/>
    </source>
</evidence>
<keyword evidence="2" id="KW-0433">Leucine-rich repeat</keyword>
<comment type="caution">
    <text evidence="7">The sequence shown here is derived from an EMBL/GenBank/DDBJ whole genome shotgun (WGS) entry which is preliminary data.</text>
</comment>
<dbReference type="PANTHER" id="PTHR19338">
    <property type="entry name" value="TRANSLOCASE OF INNER MITOCHONDRIAL MEMBRANE 13 HOMOLOG"/>
    <property type="match status" value="1"/>
</dbReference>
<protein>
    <recommendedName>
        <fullName evidence="6">Disease resistance N-terminal domain-containing protein</fullName>
    </recommendedName>
</protein>
<evidence type="ECO:0000256" key="2">
    <source>
        <dbReference type="ARBA" id="ARBA00022614"/>
    </source>
</evidence>
<dbReference type="InterPro" id="IPR038005">
    <property type="entry name" value="RX-like_CC"/>
</dbReference>
<reference evidence="7 8" key="1">
    <citation type="journal article" date="2018" name="Nat. Genet.">
        <title>Extensive intraspecific gene order and gene structural variations between Mo17 and other maize genomes.</title>
        <authorList>
            <person name="Sun S."/>
            <person name="Zhou Y."/>
            <person name="Chen J."/>
            <person name="Shi J."/>
            <person name="Zhao H."/>
            <person name="Zhao H."/>
            <person name="Song W."/>
            <person name="Zhang M."/>
            <person name="Cui Y."/>
            <person name="Dong X."/>
            <person name="Liu H."/>
            <person name="Ma X."/>
            <person name="Jiao Y."/>
            <person name="Wang B."/>
            <person name="Wei X."/>
            <person name="Stein J.C."/>
            <person name="Glaubitz J.C."/>
            <person name="Lu F."/>
            <person name="Yu G."/>
            <person name="Liang C."/>
            <person name="Fengler K."/>
            <person name="Li B."/>
            <person name="Rafalski A."/>
            <person name="Schnable P.S."/>
            <person name="Ware D.H."/>
            <person name="Buckler E.S."/>
            <person name="Lai J."/>
        </authorList>
    </citation>
    <scope>NUCLEOTIDE SEQUENCE [LARGE SCALE GENOMIC DNA]</scope>
    <source>
        <strain evidence="8">cv. Missouri 17</strain>
        <tissue evidence="7">Seedling</tissue>
    </source>
</reference>
<evidence type="ECO:0000313" key="8">
    <source>
        <dbReference type="Proteomes" id="UP000251960"/>
    </source>
</evidence>
<name>A0A3L6D9X3_MAIZE</name>
<dbReference type="InterPro" id="IPR027417">
    <property type="entry name" value="P-loop_NTPase"/>
</dbReference>
<dbReference type="Proteomes" id="UP000251960">
    <property type="component" value="Chromosome 9"/>
</dbReference>
<dbReference type="PANTHER" id="PTHR19338:SF57">
    <property type="entry name" value="DISEASE RESISTANCE PROTEIN RPM1"/>
    <property type="match status" value="1"/>
</dbReference>
<feature type="domain" description="Disease resistance N-terminal" evidence="6">
    <location>
        <begin position="1"/>
        <end position="44"/>
    </location>
</feature>
<organism evidence="7 8">
    <name type="scientific">Zea mays</name>
    <name type="common">Maize</name>
    <dbReference type="NCBI Taxonomy" id="4577"/>
    <lineage>
        <taxon>Eukaryota</taxon>
        <taxon>Viridiplantae</taxon>
        <taxon>Streptophyta</taxon>
        <taxon>Embryophyta</taxon>
        <taxon>Tracheophyta</taxon>
        <taxon>Spermatophyta</taxon>
        <taxon>Magnoliopsida</taxon>
        <taxon>Liliopsida</taxon>
        <taxon>Poales</taxon>
        <taxon>Poaceae</taxon>
        <taxon>PACMAD clade</taxon>
        <taxon>Panicoideae</taxon>
        <taxon>Andropogonodae</taxon>
        <taxon>Andropogoneae</taxon>
        <taxon>Tripsacinae</taxon>
        <taxon>Zea</taxon>
    </lineage>
</organism>
<proteinExistence type="inferred from homology"/>
<dbReference type="CDD" id="cd14798">
    <property type="entry name" value="RX-CC_like"/>
    <property type="match status" value="1"/>
</dbReference>
<dbReference type="GO" id="GO:0006952">
    <property type="term" value="P:defense response"/>
    <property type="evidence" value="ECO:0007669"/>
    <property type="project" value="UniProtKB-KW"/>
</dbReference>
<dbReference type="ExpressionAtlas" id="A0A3L6D9X3">
    <property type="expression patterns" value="baseline and differential"/>
</dbReference>
<keyword evidence="3" id="KW-0677">Repeat</keyword>
<dbReference type="Gene3D" id="1.20.5.4130">
    <property type="match status" value="1"/>
</dbReference>
<comment type="similarity">
    <text evidence="1">Belongs to the disease resistance NB-LRR family.</text>
</comment>
<dbReference type="InterPro" id="IPR041118">
    <property type="entry name" value="Rx_N"/>
</dbReference>
<evidence type="ECO:0000256" key="1">
    <source>
        <dbReference type="ARBA" id="ARBA00008894"/>
    </source>
</evidence>
<keyword evidence="4" id="KW-0547">Nucleotide-binding</keyword>
<dbReference type="GO" id="GO:0000166">
    <property type="term" value="F:nucleotide binding"/>
    <property type="evidence" value="ECO:0007669"/>
    <property type="project" value="UniProtKB-KW"/>
</dbReference>
<accession>A0A3L6D9X3</accession>